<keyword evidence="1" id="KW-0732">Signal</keyword>
<reference evidence="2" key="1">
    <citation type="submission" date="2023-03" db="EMBL/GenBank/DDBJ databases">
        <title>Andean soil-derived lignocellulolytic bacterial consortium as a source of novel taxa and putative plastic-active enzymes.</title>
        <authorList>
            <person name="Diaz-Garcia L."/>
            <person name="Chuvochina M."/>
            <person name="Feuerriegel G."/>
            <person name="Bunk B."/>
            <person name="Sproer C."/>
            <person name="Streit W.R."/>
            <person name="Rodriguez L.M."/>
            <person name="Overmann J."/>
            <person name="Jimenez D.J."/>
        </authorList>
    </citation>
    <scope>NUCLEOTIDE SEQUENCE</scope>
    <source>
        <strain evidence="2">MAG 7</strain>
    </source>
</reference>
<protein>
    <recommendedName>
        <fullName evidence="4">DUF4384 domain-containing protein</fullName>
    </recommendedName>
</protein>
<feature type="signal peptide" evidence="1">
    <location>
        <begin position="1"/>
        <end position="34"/>
    </location>
</feature>
<dbReference type="EMBL" id="CP119311">
    <property type="protein sequence ID" value="WEK37130.1"/>
    <property type="molecule type" value="Genomic_DNA"/>
</dbReference>
<proteinExistence type="predicted"/>
<dbReference type="Proteomes" id="UP001220610">
    <property type="component" value="Chromosome"/>
</dbReference>
<name>A0AAJ6BGW8_9BACT</name>
<organism evidence="2 3">
    <name type="scientific">Candidatus Pseudobacter hemicellulosilyticus</name>
    <dbReference type="NCBI Taxonomy" id="3121375"/>
    <lineage>
        <taxon>Bacteria</taxon>
        <taxon>Pseudomonadati</taxon>
        <taxon>Bacteroidota</taxon>
        <taxon>Chitinophagia</taxon>
        <taxon>Chitinophagales</taxon>
        <taxon>Chitinophagaceae</taxon>
        <taxon>Pseudobacter</taxon>
    </lineage>
</organism>
<sequence length="146" mass="16074">MKTQPAKTATKANHSRSILLAAILLIVSTATLKAQSAADSTGSSSDSITRQVKHLGNIGANMVFQVQYANPTGERFLVQIKDGDNTTLFQEAFTAKKFDRKFRVPRAEQGQLTFIIKGNRNTTVLESFEVNTSTRVVEEIVVQKMN</sequence>
<accession>A0AAJ6BGW8</accession>
<feature type="chain" id="PRO_5042562199" description="DUF4384 domain-containing protein" evidence="1">
    <location>
        <begin position="35"/>
        <end position="146"/>
    </location>
</feature>
<gene>
    <name evidence="2" type="ORF">P0Y53_06420</name>
</gene>
<evidence type="ECO:0008006" key="4">
    <source>
        <dbReference type="Google" id="ProtNLM"/>
    </source>
</evidence>
<evidence type="ECO:0000313" key="2">
    <source>
        <dbReference type="EMBL" id="WEK37130.1"/>
    </source>
</evidence>
<evidence type="ECO:0000256" key="1">
    <source>
        <dbReference type="SAM" id="SignalP"/>
    </source>
</evidence>
<evidence type="ECO:0000313" key="3">
    <source>
        <dbReference type="Proteomes" id="UP001220610"/>
    </source>
</evidence>
<dbReference type="AlphaFoldDB" id="A0AAJ6BGW8"/>